<evidence type="ECO:0000256" key="1">
    <source>
        <dbReference type="SAM" id="MobiDB-lite"/>
    </source>
</evidence>
<protein>
    <submittedName>
        <fullName evidence="2">Uncharacterized protein</fullName>
    </submittedName>
</protein>
<feature type="region of interest" description="Disordered" evidence="1">
    <location>
        <begin position="1"/>
        <end position="47"/>
    </location>
</feature>
<dbReference type="EMBL" id="JAVFWL010000003">
    <property type="protein sequence ID" value="KAK6743592.1"/>
    <property type="molecule type" value="Genomic_DNA"/>
</dbReference>
<proteinExistence type="predicted"/>
<evidence type="ECO:0000313" key="2">
    <source>
        <dbReference type="EMBL" id="KAK6743592.1"/>
    </source>
</evidence>
<feature type="compositionally biased region" description="Polar residues" evidence="1">
    <location>
        <begin position="9"/>
        <end position="22"/>
    </location>
</feature>
<name>A0ABR1D082_NECAM</name>
<evidence type="ECO:0000313" key="3">
    <source>
        <dbReference type="Proteomes" id="UP001303046"/>
    </source>
</evidence>
<accession>A0ABR1D082</accession>
<organism evidence="2 3">
    <name type="scientific">Necator americanus</name>
    <name type="common">Human hookworm</name>
    <dbReference type="NCBI Taxonomy" id="51031"/>
    <lineage>
        <taxon>Eukaryota</taxon>
        <taxon>Metazoa</taxon>
        <taxon>Ecdysozoa</taxon>
        <taxon>Nematoda</taxon>
        <taxon>Chromadorea</taxon>
        <taxon>Rhabditida</taxon>
        <taxon>Rhabditina</taxon>
        <taxon>Rhabditomorpha</taxon>
        <taxon>Strongyloidea</taxon>
        <taxon>Ancylostomatidae</taxon>
        <taxon>Bunostominae</taxon>
        <taxon>Necator</taxon>
    </lineage>
</organism>
<reference evidence="2 3" key="1">
    <citation type="submission" date="2023-08" db="EMBL/GenBank/DDBJ databases">
        <title>A Necator americanus chromosomal reference genome.</title>
        <authorList>
            <person name="Ilik V."/>
            <person name="Petrzelkova K.J."/>
            <person name="Pardy F."/>
            <person name="Fuh T."/>
            <person name="Niatou-Singa F.S."/>
            <person name="Gouil Q."/>
            <person name="Baker L."/>
            <person name="Ritchie M.E."/>
            <person name="Jex A.R."/>
            <person name="Gazzola D."/>
            <person name="Li H."/>
            <person name="Toshio Fujiwara R."/>
            <person name="Zhan B."/>
            <person name="Aroian R.V."/>
            <person name="Pafco B."/>
            <person name="Schwarz E.M."/>
        </authorList>
    </citation>
    <scope>NUCLEOTIDE SEQUENCE [LARGE SCALE GENOMIC DNA]</scope>
    <source>
        <strain evidence="2 3">Aroian</strain>
        <tissue evidence="2">Whole animal</tissue>
    </source>
</reference>
<keyword evidence="3" id="KW-1185">Reference proteome</keyword>
<comment type="caution">
    <text evidence="2">The sequence shown here is derived from an EMBL/GenBank/DDBJ whole genome shotgun (WGS) entry which is preliminary data.</text>
</comment>
<sequence>MRKRGPRQSGENSSSEPPLNSTKPHESCYNRSQETTRKDDRLPLWKNEASDVHIIGPLFCAMRRSA</sequence>
<gene>
    <name evidence="2" type="primary">Necator_chrIII.g11472</name>
    <name evidence="2" type="ORF">RB195_010707</name>
</gene>
<feature type="compositionally biased region" description="Basic and acidic residues" evidence="1">
    <location>
        <begin position="23"/>
        <end position="47"/>
    </location>
</feature>
<dbReference type="Proteomes" id="UP001303046">
    <property type="component" value="Unassembled WGS sequence"/>
</dbReference>